<reference evidence="1 2" key="1">
    <citation type="journal article" date="2012" name="J. Bacteriol.">
        <title>Complete Genome Sequence of Flavobacterium indicum GPSTA100-9T, Isolated from Warm Spring Water.</title>
        <authorList>
            <person name="Barbier P."/>
            <person name="Houel A."/>
            <person name="Loux V."/>
            <person name="Poulain J."/>
            <person name="Bernardet J.F."/>
            <person name="Touchon M."/>
            <person name="Duchaud E."/>
        </authorList>
    </citation>
    <scope>NUCLEOTIDE SEQUENCE [LARGE SCALE GENOMIC DNA]</scope>
    <source>
        <strain evidence="2">DSM 17447 / CIP 109464 / GPTSA100-9</strain>
    </source>
</reference>
<dbReference type="KEGG" id="fin:KQS_07830"/>
<accession>H8XSW8</accession>
<evidence type="ECO:0000313" key="1">
    <source>
        <dbReference type="EMBL" id="CCG53510.1"/>
    </source>
</evidence>
<sequence length="80" mass="8924">MVGFSLKKHEKDSFALRPLLRNPFTNKIVVINEGVNKSNRINKASKKATVVSPVTTSLFKKPSVPKKSVTQTKVFNLLVQ</sequence>
<dbReference type="HOGENOM" id="CLU_2584596_0_0_10"/>
<gene>
    <name evidence="1" type="ordered locus">KQS_07830</name>
</gene>
<dbReference type="EMBL" id="HE774682">
    <property type="protein sequence ID" value="CCG53510.1"/>
    <property type="molecule type" value="Genomic_DNA"/>
</dbReference>
<protein>
    <submittedName>
        <fullName evidence="1">Uncharacterized protein</fullName>
    </submittedName>
</protein>
<name>H8XSW8_FLAIG</name>
<reference evidence="2" key="2">
    <citation type="submission" date="2012-03" db="EMBL/GenBank/DDBJ databases">
        <title>Complete genome sequence of Flavobacterium indicum GPTSA100-9T, isolated from warm spring water.</title>
        <authorList>
            <person name="Barbier P."/>
            <person name="Houel A."/>
            <person name="Loux V."/>
            <person name="Poulain J."/>
            <person name="Bernardet J.-F."/>
            <person name="Touchon M."/>
            <person name="Duchaud E."/>
        </authorList>
    </citation>
    <scope>NUCLEOTIDE SEQUENCE [LARGE SCALE GENOMIC DNA]</scope>
    <source>
        <strain evidence="2">DSM 17447 / CIP 109464 / GPTSA100-9</strain>
    </source>
</reference>
<dbReference type="AlphaFoldDB" id="H8XSW8"/>
<keyword evidence="2" id="KW-1185">Reference proteome</keyword>
<organism evidence="1 2">
    <name type="scientific">Flavobacterium indicum (strain DSM 17447 / CIP 109464 / GPTSA100-9)</name>
    <dbReference type="NCBI Taxonomy" id="1094466"/>
    <lineage>
        <taxon>Bacteria</taxon>
        <taxon>Pseudomonadati</taxon>
        <taxon>Bacteroidota</taxon>
        <taxon>Flavobacteriia</taxon>
        <taxon>Flavobacteriales</taxon>
        <taxon>Flavobacteriaceae</taxon>
        <taxon>Flavobacterium</taxon>
    </lineage>
</organism>
<evidence type="ECO:0000313" key="2">
    <source>
        <dbReference type="Proteomes" id="UP000007599"/>
    </source>
</evidence>
<dbReference type="Proteomes" id="UP000007599">
    <property type="component" value="Chromosome I"/>
</dbReference>
<dbReference type="STRING" id="1094466.KQS_07830"/>
<proteinExistence type="predicted"/>